<evidence type="ECO:0000313" key="3">
    <source>
        <dbReference type="Proteomes" id="UP001066276"/>
    </source>
</evidence>
<feature type="region of interest" description="Disordered" evidence="1">
    <location>
        <begin position="1"/>
        <end position="65"/>
    </location>
</feature>
<keyword evidence="3" id="KW-1185">Reference proteome</keyword>
<dbReference type="AlphaFoldDB" id="A0AAV7MWP9"/>
<protein>
    <submittedName>
        <fullName evidence="2">Uncharacterized protein</fullName>
    </submittedName>
</protein>
<sequence length="121" mass="13324">MVVPVGGAKGITAEAERPSRRPKRMANWGRTRPAFFSLSLPRGSAAGGERRVQRPRRSQQSGQNEQWNRADFCLSFFSFPRTEEVRSYIEPVALGQGCTGEAAQALDSSLQEARDSPGIWG</sequence>
<organism evidence="2 3">
    <name type="scientific">Pleurodeles waltl</name>
    <name type="common">Iberian ribbed newt</name>
    <dbReference type="NCBI Taxonomy" id="8319"/>
    <lineage>
        <taxon>Eukaryota</taxon>
        <taxon>Metazoa</taxon>
        <taxon>Chordata</taxon>
        <taxon>Craniata</taxon>
        <taxon>Vertebrata</taxon>
        <taxon>Euteleostomi</taxon>
        <taxon>Amphibia</taxon>
        <taxon>Batrachia</taxon>
        <taxon>Caudata</taxon>
        <taxon>Salamandroidea</taxon>
        <taxon>Salamandridae</taxon>
        <taxon>Pleurodelinae</taxon>
        <taxon>Pleurodeles</taxon>
    </lineage>
</organism>
<gene>
    <name evidence="2" type="ORF">NDU88_004984</name>
</gene>
<comment type="caution">
    <text evidence="2">The sequence shown here is derived from an EMBL/GenBank/DDBJ whole genome shotgun (WGS) entry which is preliminary data.</text>
</comment>
<reference evidence="2" key="1">
    <citation type="journal article" date="2022" name="bioRxiv">
        <title>Sequencing and chromosome-scale assembly of the giantPleurodeles waltlgenome.</title>
        <authorList>
            <person name="Brown T."/>
            <person name="Elewa A."/>
            <person name="Iarovenko S."/>
            <person name="Subramanian E."/>
            <person name="Araus A.J."/>
            <person name="Petzold A."/>
            <person name="Susuki M."/>
            <person name="Suzuki K.-i.T."/>
            <person name="Hayashi T."/>
            <person name="Toyoda A."/>
            <person name="Oliveira C."/>
            <person name="Osipova E."/>
            <person name="Leigh N.D."/>
            <person name="Simon A."/>
            <person name="Yun M.H."/>
        </authorList>
    </citation>
    <scope>NUCLEOTIDE SEQUENCE</scope>
    <source>
        <strain evidence="2">20211129_DDA</strain>
        <tissue evidence="2">Liver</tissue>
    </source>
</reference>
<name>A0AAV7MWP9_PLEWA</name>
<dbReference type="EMBL" id="JANPWB010000013">
    <property type="protein sequence ID" value="KAJ1107594.1"/>
    <property type="molecule type" value="Genomic_DNA"/>
</dbReference>
<dbReference type="Proteomes" id="UP001066276">
    <property type="component" value="Chromosome 9"/>
</dbReference>
<proteinExistence type="predicted"/>
<evidence type="ECO:0000256" key="1">
    <source>
        <dbReference type="SAM" id="MobiDB-lite"/>
    </source>
</evidence>
<evidence type="ECO:0000313" key="2">
    <source>
        <dbReference type="EMBL" id="KAJ1107594.1"/>
    </source>
</evidence>
<accession>A0AAV7MWP9</accession>